<evidence type="ECO:0000313" key="1">
    <source>
        <dbReference type="EMBL" id="KHN89025.1"/>
    </source>
</evidence>
<dbReference type="EMBL" id="JPKZ01000092">
    <property type="protein sequence ID" value="KHN89025.1"/>
    <property type="molecule type" value="Genomic_DNA"/>
</dbReference>
<reference evidence="1 2" key="1">
    <citation type="submission" date="2014-11" db="EMBL/GenBank/DDBJ databases">
        <title>Genetic blueprint of the zoonotic pathogen Toxocara canis.</title>
        <authorList>
            <person name="Zhu X.-Q."/>
            <person name="Korhonen P.K."/>
            <person name="Cai H."/>
            <person name="Young N.D."/>
            <person name="Nejsum P."/>
            <person name="von Samson-Himmelstjerna G."/>
            <person name="Boag P.R."/>
            <person name="Tan P."/>
            <person name="Li Q."/>
            <person name="Min J."/>
            <person name="Yang Y."/>
            <person name="Wang X."/>
            <person name="Fang X."/>
            <person name="Hall R.S."/>
            <person name="Hofmann A."/>
            <person name="Sternberg P.W."/>
            <person name="Jex A.R."/>
            <person name="Gasser R.B."/>
        </authorList>
    </citation>
    <scope>NUCLEOTIDE SEQUENCE [LARGE SCALE GENOMIC DNA]</scope>
    <source>
        <strain evidence="1">PN_DK_2014</strain>
    </source>
</reference>
<dbReference type="Proteomes" id="UP000031036">
    <property type="component" value="Unassembled WGS sequence"/>
</dbReference>
<name>A0A0B2W6X2_TOXCA</name>
<sequence>MFLLGQAIDANCRVDGDFQKTPIANEKANCADSMRIIYKVRGQIWRYVFPRPGHRRKLPSRWGFPEDANSKREGQLCRFNEKESGMFGMPPSRALQLASADSDVIGESKKVPKKCKQHVIRELRLNKRVQKMRKKLQDQEKVFGRVLIEDWVLEGKLGRGLLIFLWWNKAISSF</sequence>
<evidence type="ECO:0000313" key="2">
    <source>
        <dbReference type="Proteomes" id="UP000031036"/>
    </source>
</evidence>
<proteinExistence type="predicted"/>
<gene>
    <name evidence="1" type="ORF">Tcan_07050</name>
</gene>
<comment type="caution">
    <text evidence="1">The sequence shown here is derived from an EMBL/GenBank/DDBJ whole genome shotgun (WGS) entry which is preliminary data.</text>
</comment>
<keyword evidence="2" id="KW-1185">Reference proteome</keyword>
<accession>A0A0B2W6X2</accession>
<organism evidence="1 2">
    <name type="scientific">Toxocara canis</name>
    <name type="common">Canine roundworm</name>
    <dbReference type="NCBI Taxonomy" id="6265"/>
    <lineage>
        <taxon>Eukaryota</taxon>
        <taxon>Metazoa</taxon>
        <taxon>Ecdysozoa</taxon>
        <taxon>Nematoda</taxon>
        <taxon>Chromadorea</taxon>
        <taxon>Rhabditida</taxon>
        <taxon>Spirurina</taxon>
        <taxon>Ascaridomorpha</taxon>
        <taxon>Ascaridoidea</taxon>
        <taxon>Toxocaridae</taxon>
        <taxon>Toxocara</taxon>
    </lineage>
</organism>
<dbReference type="AlphaFoldDB" id="A0A0B2W6X2"/>
<protein>
    <submittedName>
        <fullName evidence="1">Uncharacterized protein</fullName>
    </submittedName>
</protein>